<dbReference type="EMBL" id="LT629972">
    <property type="protein sequence ID" value="SEI19031.1"/>
    <property type="molecule type" value="Genomic_DNA"/>
</dbReference>
<feature type="region of interest" description="Disordered" evidence="1">
    <location>
        <begin position="1"/>
        <end position="32"/>
    </location>
</feature>
<name>A0A1H6NYC1_9PSED</name>
<organism evidence="2 3">
    <name type="scientific">Pseudomonas asplenii</name>
    <dbReference type="NCBI Taxonomy" id="53407"/>
    <lineage>
        <taxon>Bacteria</taxon>
        <taxon>Pseudomonadati</taxon>
        <taxon>Pseudomonadota</taxon>
        <taxon>Gammaproteobacteria</taxon>
        <taxon>Pseudomonadales</taxon>
        <taxon>Pseudomonadaceae</taxon>
        <taxon>Pseudomonas</taxon>
    </lineage>
</organism>
<dbReference type="Proteomes" id="UP000182272">
    <property type="component" value="Chromosome I"/>
</dbReference>
<feature type="compositionally biased region" description="Polar residues" evidence="1">
    <location>
        <begin position="7"/>
        <end position="20"/>
    </location>
</feature>
<evidence type="ECO:0000256" key="1">
    <source>
        <dbReference type="SAM" id="MobiDB-lite"/>
    </source>
</evidence>
<gene>
    <name evidence="2" type="ORF">SAMN05216581_3852</name>
</gene>
<reference evidence="2 3" key="1">
    <citation type="submission" date="2016-10" db="EMBL/GenBank/DDBJ databases">
        <authorList>
            <person name="de Groot N.N."/>
        </authorList>
    </citation>
    <scope>NUCLEOTIDE SEQUENCE [LARGE SCALE GENOMIC DNA]</scope>
    <source>
        <strain evidence="2 3">LMG 2158</strain>
    </source>
</reference>
<proteinExistence type="predicted"/>
<evidence type="ECO:0000313" key="2">
    <source>
        <dbReference type="EMBL" id="SEI19031.1"/>
    </source>
</evidence>
<evidence type="ECO:0000313" key="3">
    <source>
        <dbReference type="Proteomes" id="UP000182272"/>
    </source>
</evidence>
<accession>A0A1H6NYC1</accession>
<protein>
    <submittedName>
        <fullName evidence="2">Uncharacterized protein</fullName>
    </submittedName>
</protein>
<sequence length="32" mass="3526">MFDPSKPQRQVSPSGVQTSHHYGISQVKLSAQ</sequence>
<dbReference type="AlphaFoldDB" id="A0A1H6NYC1"/>